<dbReference type="PANTHER" id="PTHR38042">
    <property type="entry name" value="UROPORPHYRINOGEN-III SYNTHASE, CHLOROPLASTIC"/>
    <property type="match status" value="1"/>
</dbReference>
<evidence type="ECO:0000256" key="1">
    <source>
        <dbReference type="ARBA" id="ARBA00004772"/>
    </source>
</evidence>
<dbReference type="Gene3D" id="3.40.1010.10">
    <property type="entry name" value="Cobalt-precorrin-4 Transmethylase, Domain 1"/>
    <property type="match status" value="1"/>
</dbReference>
<dbReference type="InterPro" id="IPR014777">
    <property type="entry name" value="4pyrrole_Mease_sub1"/>
</dbReference>
<keyword evidence="7 12" id="KW-0456">Lyase</keyword>
<dbReference type="GO" id="GO:0004852">
    <property type="term" value="F:uroporphyrinogen-III synthase activity"/>
    <property type="evidence" value="ECO:0007669"/>
    <property type="project" value="UniProtKB-UniRule"/>
</dbReference>
<dbReference type="OrthoDB" id="9815856at2"/>
<keyword evidence="16" id="KW-1185">Reference proteome</keyword>
<evidence type="ECO:0000256" key="7">
    <source>
        <dbReference type="ARBA" id="ARBA00023239"/>
    </source>
</evidence>
<keyword evidence="5 15" id="KW-0808">Transferase</keyword>
<dbReference type="InterPro" id="IPR014776">
    <property type="entry name" value="4pyrrole_Mease_sub2"/>
</dbReference>
<name>A0A2T6BTI5_9BACL</name>
<dbReference type="Pfam" id="PF02602">
    <property type="entry name" value="HEM4"/>
    <property type="match status" value="1"/>
</dbReference>
<dbReference type="EC" id="4.2.1.75" evidence="3 12"/>
<dbReference type="Proteomes" id="UP000244240">
    <property type="component" value="Unassembled WGS sequence"/>
</dbReference>
<keyword evidence="8 12" id="KW-0627">Porphyrin biosynthesis</keyword>
<dbReference type="InterPro" id="IPR039793">
    <property type="entry name" value="UROS/Hem4"/>
</dbReference>
<dbReference type="InterPro" id="IPR000878">
    <property type="entry name" value="4pyrrol_Mease"/>
</dbReference>
<dbReference type="CDD" id="cd06578">
    <property type="entry name" value="HemD"/>
    <property type="match status" value="1"/>
</dbReference>
<protein>
    <recommendedName>
        <fullName evidence="10 12">Uroporphyrinogen-III synthase</fullName>
        <ecNumber evidence="3 12">4.2.1.75</ecNumber>
    </recommendedName>
</protein>
<dbReference type="PANTHER" id="PTHR38042:SF1">
    <property type="entry name" value="UROPORPHYRINOGEN-III SYNTHASE, CHLOROPLASTIC"/>
    <property type="match status" value="1"/>
</dbReference>
<keyword evidence="4 15" id="KW-0489">Methyltransferase</keyword>
<dbReference type="GO" id="GO:0006780">
    <property type="term" value="P:uroporphyrinogen III biosynthetic process"/>
    <property type="evidence" value="ECO:0007669"/>
    <property type="project" value="UniProtKB-UniRule"/>
</dbReference>
<evidence type="ECO:0000256" key="10">
    <source>
        <dbReference type="ARBA" id="ARBA00040167"/>
    </source>
</evidence>
<evidence type="ECO:0000256" key="3">
    <source>
        <dbReference type="ARBA" id="ARBA00013109"/>
    </source>
</evidence>
<comment type="similarity">
    <text evidence="2 12">Belongs to the uroporphyrinogen-III synthase family.</text>
</comment>
<dbReference type="GO" id="GO:0032259">
    <property type="term" value="P:methylation"/>
    <property type="evidence" value="ECO:0007669"/>
    <property type="project" value="UniProtKB-KW"/>
</dbReference>
<feature type="domain" description="Tetrapyrrole methylase" evidence="13">
    <location>
        <begin position="11"/>
        <end position="205"/>
    </location>
</feature>
<dbReference type="RefSeq" id="WP_108023678.1">
    <property type="nucleotide sequence ID" value="NZ_QBKR01000012.1"/>
</dbReference>
<reference evidence="15 16" key="1">
    <citation type="submission" date="2018-04" db="EMBL/GenBank/DDBJ databases">
        <title>Genomic Encyclopedia of Archaeal and Bacterial Type Strains, Phase II (KMG-II): from individual species to whole genera.</title>
        <authorList>
            <person name="Goeker M."/>
        </authorList>
    </citation>
    <scope>NUCLEOTIDE SEQUENCE [LARGE SCALE GENOMIC DNA]</scope>
    <source>
        <strain evidence="15 16">DSM 45787</strain>
    </source>
</reference>
<accession>A0A2T6BTI5</accession>
<evidence type="ECO:0000256" key="5">
    <source>
        <dbReference type="ARBA" id="ARBA00022679"/>
    </source>
</evidence>
<dbReference type="GO" id="GO:0006782">
    <property type="term" value="P:protoporphyrinogen IX biosynthetic process"/>
    <property type="evidence" value="ECO:0007669"/>
    <property type="project" value="UniProtKB-UniRule"/>
</dbReference>
<sequence length="504" mass="55766">MTDHKARACPVYLVGAGPGDPGLISLKGRDVLRQADRVFCHPQISPALMRHLNPGAEWIPAEVGSMSTVEEMVQAVVDGERVVRLVPGDAFLSSSAVEEAKQLAARGAGVEPVPGVPRELAVPVYAGIAPGPEWTVRRYGETEEPDWEVFASSPGTGILHVDRRRLTEAARRLIGAGVRRDMTAAWVEAGTCVEQRVWTGTLEQVPKASQGAEEGWLILGEAVQNRSFLAGFEHKPLFGRRVLITRARGQSASMVRKVRELGGEAVEFPAIEIRPPRNRAPLDAALKQLDRYDWVVFTSVNGVKYFFRHLKRLKLDVRRMHRARLAAIGPRTAEELEKRGLRVEVQPEEYRAEALAESLRSLVAPGDRVLLPRADIARKLLAVELERIGCEVTDVDAYDTVPGTRGVREVVELLKKGELHILTFTSSSTVRNFVEALRRVEDHWKPLLRQVQVACIGPITADTAKESGLRVDIVAREYTMDGLIEALIRLPRMESGRGRKEDGT</sequence>
<dbReference type="InterPro" id="IPR036108">
    <property type="entry name" value="4pyrrol_syn_uPrphyn_synt_sf"/>
</dbReference>
<gene>
    <name evidence="15" type="ORF">C8P63_11268</name>
</gene>
<dbReference type="Gene3D" id="3.40.50.10090">
    <property type="match status" value="2"/>
</dbReference>
<comment type="function">
    <text evidence="9 12">Catalyzes cyclization of the linear tetrapyrrole, hydroxymethylbilane, to the macrocyclic uroporphyrinogen III.</text>
</comment>
<dbReference type="Gene3D" id="3.30.950.10">
    <property type="entry name" value="Methyltransferase, Cobalt-precorrin-4 Transmethylase, Domain 2"/>
    <property type="match status" value="1"/>
</dbReference>
<evidence type="ECO:0000256" key="4">
    <source>
        <dbReference type="ARBA" id="ARBA00022603"/>
    </source>
</evidence>
<dbReference type="SUPFAM" id="SSF69618">
    <property type="entry name" value="HemD-like"/>
    <property type="match status" value="1"/>
</dbReference>
<dbReference type="SUPFAM" id="SSF53790">
    <property type="entry name" value="Tetrapyrrole methylase"/>
    <property type="match status" value="1"/>
</dbReference>
<evidence type="ECO:0000256" key="8">
    <source>
        <dbReference type="ARBA" id="ARBA00023244"/>
    </source>
</evidence>
<keyword evidence="6" id="KW-0949">S-adenosyl-L-methionine</keyword>
<evidence type="ECO:0000259" key="13">
    <source>
        <dbReference type="Pfam" id="PF00590"/>
    </source>
</evidence>
<evidence type="ECO:0000313" key="15">
    <source>
        <dbReference type="EMBL" id="PTX59373.1"/>
    </source>
</evidence>
<evidence type="ECO:0000313" key="16">
    <source>
        <dbReference type="Proteomes" id="UP000244240"/>
    </source>
</evidence>
<evidence type="ECO:0000256" key="6">
    <source>
        <dbReference type="ARBA" id="ARBA00022691"/>
    </source>
</evidence>
<comment type="catalytic activity">
    <reaction evidence="11 12">
        <text>hydroxymethylbilane = uroporphyrinogen III + H2O</text>
        <dbReference type="Rhea" id="RHEA:18965"/>
        <dbReference type="ChEBI" id="CHEBI:15377"/>
        <dbReference type="ChEBI" id="CHEBI:57308"/>
        <dbReference type="ChEBI" id="CHEBI:57845"/>
        <dbReference type="EC" id="4.2.1.75"/>
    </reaction>
</comment>
<evidence type="ECO:0000256" key="12">
    <source>
        <dbReference type="RuleBase" id="RU366031"/>
    </source>
</evidence>
<evidence type="ECO:0000259" key="14">
    <source>
        <dbReference type="Pfam" id="PF02602"/>
    </source>
</evidence>
<evidence type="ECO:0000256" key="9">
    <source>
        <dbReference type="ARBA" id="ARBA00037589"/>
    </source>
</evidence>
<comment type="caution">
    <text evidence="15">The sequence shown here is derived from an EMBL/GenBank/DDBJ whole genome shotgun (WGS) entry which is preliminary data.</text>
</comment>
<evidence type="ECO:0000256" key="2">
    <source>
        <dbReference type="ARBA" id="ARBA00008133"/>
    </source>
</evidence>
<dbReference type="InterPro" id="IPR003754">
    <property type="entry name" value="4pyrrol_synth_uPrphyn_synth"/>
</dbReference>
<evidence type="ECO:0000256" key="11">
    <source>
        <dbReference type="ARBA" id="ARBA00048617"/>
    </source>
</evidence>
<dbReference type="InterPro" id="IPR035996">
    <property type="entry name" value="4pyrrol_Methylase_sf"/>
</dbReference>
<feature type="domain" description="Tetrapyrrole biosynthesis uroporphyrinogen III synthase" evidence="14">
    <location>
        <begin position="254"/>
        <end position="485"/>
    </location>
</feature>
<dbReference type="AlphaFoldDB" id="A0A2T6BTI5"/>
<dbReference type="EMBL" id="QBKR01000012">
    <property type="protein sequence ID" value="PTX59373.1"/>
    <property type="molecule type" value="Genomic_DNA"/>
</dbReference>
<dbReference type="GO" id="GO:0008168">
    <property type="term" value="F:methyltransferase activity"/>
    <property type="evidence" value="ECO:0007669"/>
    <property type="project" value="UniProtKB-KW"/>
</dbReference>
<proteinExistence type="inferred from homology"/>
<comment type="pathway">
    <text evidence="1 12">Porphyrin-containing compound metabolism; protoporphyrin-IX biosynthesis; coproporphyrinogen-III from 5-aminolevulinate: step 3/4.</text>
</comment>
<organism evidence="15 16">
    <name type="scientific">Melghirimyces profundicolus</name>
    <dbReference type="NCBI Taxonomy" id="1242148"/>
    <lineage>
        <taxon>Bacteria</taxon>
        <taxon>Bacillati</taxon>
        <taxon>Bacillota</taxon>
        <taxon>Bacilli</taxon>
        <taxon>Bacillales</taxon>
        <taxon>Thermoactinomycetaceae</taxon>
        <taxon>Melghirimyces</taxon>
    </lineage>
</organism>
<dbReference type="Pfam" id="PF00590">
    <property type="entry name" value="TP_methylase"/>
    <property type="match status" value="1"/>
</dbReference>
<dbReference type="FunFam" id="3.40.50.10090:FF:000001">
    <property type="entry name" value="Bifunctional uroporphyrinogen-III C-methyltransferase/uroporphyrinogen-III synthase"/>
    <property type="match status" value="1"/>
</dbReference>